<protein>
    <submittedName>
        <fullName evidence="2">Uncharacterized protein</fullName>
    </submittedName>
</protein>
<name>A0AAU7LU71_9BURK</name>
<proteinExistence type="predicted"/>
<sequence length="446" mass="48777">MKLNSLVLLGWFIAAIFAGSVEYATGLNQLFWIPYFLGLLLVFLSYARPNFRASFATIKVQENRQGAEKFIGFLLVLWMLVGLFSSIASMNPLLQILVASKSYFFMWGLTLAMLLRRWSDVATHRLWSAVVVVAVLQWPAVLYQRLVVVPRRSDFAAWDAIVGTFGGSPDGGGNSAAMAMVACIATAVVVIRWKGKQLSTKSACLLGLLSLAPGFIAEVKMIFVWIAGLLIVAFVFHARSRPLKALATSLLVVPLLLGIGIAYKSIFYDAGGTNSWEQIYDQQIKYAIDSDEFSDEHQRLGRTAALAFWWMQNQNSDPLNLFFGYGLGASRSASSVAQGEVAKRYPFEIDSSSASRLLWDTGVIGAGLFLVILGSSAWAAMSLAKRQHLTLVGKQSVMLSGIVFLLTLLSFTYNRDSTDTPAIQLLMAVSLGMILNAAKRPARVGA</sequence>
<feature type="transmembrane region" description="Helical" evidence="1">
    <location>
        <begin position="363"/>
        <end position="384"/>
    </location>
</feature>
<dbReference type="AlphaFoldDB" id="A0AAU7LU71"/>
<keyword evidence="1" id="KW-1133">Transmembrane helix</keyword>
<keyword evidence="1" id="KW-0812">Transmembrane</keyword>
<dbReference type="EMBL" id="CP157675">
    <property type="protein sequence ID" value="XBP71160.1"/>
    <property type="molecule type" value="Genomic_DNA"/>
</dbReference>
<feature type="transmembrane region" description="Helical" evidence="1">
    <location>
        <begin position="198"/>
        <end position="216"/>
    </location>
</feature>
<feature type="transmembrane region" description="Helical" evidence="1">
    <location>
        <begin position="126"/>
        <end position="143"/>
    </location>
</feature>
<dbReference type="RefSeq" id="WP_349280496.1">
    <property type="nucleotide sequence ID" value="NZ_CBCSCU010000010.1"/>
</dbReference>
<feature type="transmembrane region" description="Helical" evidence="1">
    <location>
        <begin position="172"/>
        <end position="191"/>
    </location>
</feature>
<feature type="transmembrane region" description="Helical" evidence="1">
    <location>
        <begin position="94"/>
        <end position="114"/>
    </location>
</feature>
<feature type="transmembrane region" description="Helical" evidence="1">
    <location>
        <begin position="245"/>
        <end position="266"/>
    </location>
</feature>
<feature type="transmembrane region" description="Helical" evidence="1">
    <location>
        <begin position="420"/>
        <end position="438"/>
    </location>
</feature>
<gene>
    <name evidence="2" type="ORF">ABLV49_04970</name>
</gene>
<feature type="transmembrane region" description="Helical" evidence="1">
    <location>
        <begin position="30"/>
        <end position="49"/>
    </location>
</feature>
<keyword evidence="1" id="KW-0472">Membrane</keyword>
<organism evidence="2">
    <name type="scientific">Polaromonas hydrogenivorans</name>
    <dbReference type="NCBI Taxonomy" id="335476"/>
    <lineage>
        <taxon>Bacteria</taxon>
        <taxon>Pseudomonadati</taxon>
        <taxon>Pseudomonadota</taxon>
        <taxon>Betaproteobacteria</taxon>
        <taxon>Burkholderiales</taxon>
        <taxon>Comamonadaceae</taxon>
        <taxon>Polaromonas</taxon>
    </lineage>
</organism>
<feature type="transmembrane region" description="Helical" evidence="1">
    <location>
        <begin position="222"/>
        <end position="238"/>
    </location>
</feature>
<feature type="transmembrane region" description="Helical" evidence="1">
    <location>
        <begin position="396"/>
        <end position="414"/>
    </location>
</feature>
<feature type="transmembrane region" description="Helical" evidence="1">
    <location>
        <begin position="70"/>
        <end position="88"/>
    </location>
</feature>
<reference evidence="2" key="1">
    <citation type="submission" date="2024-05" db="EMBL/GenBank/DDBJ databases">
        <authorList>
            <person name="Bunk B."/>
            <person name="Swiderski J."/>
            <person name="Sproer C."/>
            <person name="Thiel V."/>
        </authorList>
    </citation>
    <scope>NUCLEOTIDE SEQUENCE</scope>
    <source>
        <strain evidence="2">DSM 17735</strain>
    </source>
</reference>
<evidence type="ECO:0000313" key="2">
    <source>
        <dbReference type="EMBL" id="XBP71160.1"/>
    </source>
</evidence>
<accession>A0AAU7LU71</accession>
<evidence type="ECO:0000256" key="1">
    <source>
        <dbReference type="SAM" id="Phobius"/>
    </source>
</evidence>